<dbReference type="GO" id="GO:0005576">
    <property type="term" value="C:extracellular region"/>
    <property type="evidence" value="ECO:0007669"/>
    <property type="project" value="UniProtKB-SubCell"/>
</dbReference>
<dbReference type="STRING" id="94237.ENSMMOP00000014654"/>
<evidence type="ECO:0008006" key="13">
    <source>
        <dbReference type="Google" id="ProtNLM"/>
    </source>
</evidence>
<dbReference type="InterPro" id="IPR001881">
    <property type="entry name" value="EGF-like_Ca-bd_dom"/>
</dbReference>
<organism evidence="11 12">
    <name type="scientific">Mola mola</name>
    <name type="common">Ocean sunfish</name>
    <name type="synonym">Tetraodon mola</name>
    <dbReference type="NCBI Taxonomy" id="94237"/>
    <lineage>
        <taxon>Eukaryota</taxon>
        <taxon>Metazoa</taxon>
        <taxon>Chordata</taxon>
        <taxon>Craniata</taxon>
        <taxon>Vertebrata</taxon>
        <taxon>Euteleostomi</taxon>
        <taxon>Actinopterygii</taxon>
        <taxon>Neopterygii</taxon>
        <taxon>Teleostei</taxon>
        <taxon>Neoteleostei</taxon>
        <taxon>Acanthomorphata</taxon>
        <taxon>Eupercaria</taxon>
        <taxon>Tetraodontiformes</taxon>
        <taxon>Molidae</taxon>
        <taxon>Mola</taxon>
    </lineage>
</organism>
<dbReference type="CDD" id="cd00054">
    <property type="entry name" value="EGF_CA"/>
    <property type="match status" value="1"/>
</dbReference>
<dbReference type="SMART" id="SM00181">
    <property type="entry name" value="EGF"/>
    <property type="match status" value="4"/>
</dbReference>
<dbReference type="SMART" id="SM00137">
    <property type="entry name" value="MAM"/>
    <property type="match status" value="1"/>
</dbReference>
<dbReference type="Pfam" id="PF00629">
    <property type="entry name" value="MAM"/>
    <property type="match status" value="1"/>
</dbReference>
<dbReference type="GO" id="GO:0007155">
    <property type="term" value="P:cell adhesion"/>
    <property type="evidence" value="ECO:0007669"/>
    <property type="project" value="UniProtKB-KW"/>
</dbReference>
<dbReference type="OMA" id="SPKCRCK"/>
<accession>A0A3Q3WYU5</accession>
<sequence length="555" mass="60384">RVRAPSSLRCHSCCYMTCLDLCCRGADQALLSPGLCRYGNNLECCWGRRPMDRGRCQAHCQQGCKHGECVGPDRCKCHPGYTGKACNQDVNECGAKPRACKHRCMNTPGSYKCYCLDGYAAQPDGSCRNARTCYHANCQYGCEVMKGAVRCTCPSPGLRLGPDRRACVDIDECAAGGGVCPRRRKCVNTFGSFMCKCHLGFKLTYINGRYTCIESRLEVEHKVLHAVSFLPAVLKVTVEPQRPRSTRTTTPIITTTTTNASTASTSAITATIRTTTTTASVLRTTRAPSTPATSTATTKAPPITTSTSSTIPAAATTSTPELDTSTSTTLVPATATTTPSSLPPPPTVPPTALTMASTIWLVTTTMSNRIHEALTHRQRGDVHTEDRWPWFLSRVLCPHFCVCVVGVGALRCSFDHGLCDWMSDGEGDLHWEIVHNPAGGQYLSVPELKAGQKSIRGARLAVQIVLPWSHGDVCFSFSHWLTGHQVGTLQLFISKKGRDRSPAIWSRTGGHGWRHTQVGLTTHSLDQVLLKADRRKGWRGQIAVDDVTLRPGLCL</sequence>
<feature type="region of interest" description="Disordered" evidence="8">
    <location>
        <begin position="284"/>
        <end position="328"/>
    </location>
</feature>
<evidence type="ECO:0000256" key="8">
    <source>
        <dbReference type="SAM" id="MobiDB-lite"/>
    </source>
</evidence>
<evidence type="ECO:0000256" key="3">
    <source>
        <dbReference type="ARBA" id="ARBA00022729"/>
    </source>
</evidence>
<dbReference type="CDD" id="cd06263">
    <property type="entry name" value="MAM"/>
    <property type="match status" value="1"/>
</dbReference>
<keyword evidence="3" id="KW-0732">Signal</keyword>
<keyword evidence="5" id="KW-0130">Cell adhesion</keyword>
<keyword evidence="6 7" id="KW-1015">Disulfide bond</keyword>
<dbReference type="GO" id="GO:0016020">
    <property type="term" value="C:membrane"/>
    <property type="evidence" value="ECO:0007669"/>
    <property type="project" value="InterPro"/>
</dbReference>
<proteinExistence type="inferred from homology"/>
<reference evidence="11" key="1">
    <citation type="submission" date="2025-08" db="UniProtKB">
        <authorList>
            <consortium name="Ensembl"/>
        </authorList>
    </citation>
    <scope>IDENTIFICATION</scope>
</reference>
<dbReference type="SUPFAM" id="SSF49899">
    <property type="entry name" value="Concanavalin A-like lectins/glucanases"/>
    <property type="match status" value="1"/>
</dbReference>
<dbReference type="Pfam" id="PF07645">
    <property type="entry name" value="EGF_CA"/>
    <property type="match status" value="2"/>
</dbReference>
<dbReference type="PANTHER" id="PTHR24050:SF19">
    <property type="entry name" value="NEPHRONECTIN"/>
    <property type="match status" value="1"/>
</dbReference>
<dbReference type="FunFam" id="2.10.25.10:FF:000187">
    <property type="entry name" value="nephronectin isoform X1"/>
    <property type="match status" value="1"/>
</dbReference>
<dbReference type="PANTHER" id="PTHR24050">
    <property type="entry name" value="PA14 DOMAIN-CONTAINING PROTEIN"/>
    <property type="match status" value="1"/>
</dbReference>
<feature type="domain" description="EGF-like" evidence="9">
    <location>
        <begin position="52"/>
        <end position="87"/>
    </location>
</feature>
<dbReference type="InterPro" id="IPR013320">
    <property type="entry name" value="ConA-like_dom_sf"/>
</dbReference>
<dbReference type="InterPro" id="IPR049883">
    <property type="entry name" value="NOTCH1_EGF-like"/>
</dbReference>
<comment type="similarity">
    <text evidence="1">Belongs to the nephronectin family.</text>
</comment>
<evidence type="ECO:0000313" key="11">
    <source>
        <dbReference type="Ensembl" id="ENSMMOP00000014654.1"/>
    </source>
</evidence>
<dbReference type="PROSITE" id="PS01187">
    <property type="entry name" value="EGF_CA"/>
    <property type="match status" value="2"/>
</dbReference>
<dbReference type="InterPro" id="IPR009030">
    <property type="entry name" value="Growth_fac_rcpt_cys_sf"/>
</dbReference>
<name>A0A3Q3WYU5_MOLML</name>
<dbReference type="Gene3D" id="2.60.120.200">
    <property type="match status" value="1"/>
</dbReference>
<comment type="caution">
    <text evidence="7">Lacks conserved residue(s) required for the propagation of feature annotation.</text>
</comment>
<dbReference type="AlphaFoldDB" id="A0A3Q3WYU5"/>
<keyword evidence="4" id="KW-0677">Repeat</keyword>
<dbReference type="InterPro" id="IPR000152">
    <property type="entry name" value="EGF-type_Asp/Asn_hydroxyl_site"/>
</dbReference>
<evidence type="ECO:0000256" key="5">
    <source>
        <dbReference type="ARBA" id="ARBA00022889"/>
    </source>
</evidence>
<evidence type="ECO:0000259" key="10">
    <source>
        <dbReference type="PROSITE" id="PS50060"/>
    </source>
</evidence>
<dbReference type="GO" id="GO:0005509">
    <property type="term" value="F:calcium ion binding"/>
    <property type="evidence" value="ECO:0007669"/>
    <property type="project" value="InterPro"/>
</dbReference>
<keyword evidence="2 7" id="KW-0245">EGF-like domain</keyword>
<feature type="domain" description="MAM" evidence="10">
    <location>
        <begin position="410"/>
        <end position="555"/>
    </location>
</feature>
<dbReference type="Ensembl" id="ENSMMOT00000014889.1">
    <property type="protein sequence ID" value="ENSMMOP00000014654.1"/>
    <property type="gene ID" value="ENSMMOG00000011205.1"/>
</dbReference>
<evidence type="ECO:0000256" key="7">
    <source>
        <dbReference type="PROSITE-ProRule" id="PRU00076"/>
    </source>
</evidence>
<dbReference type="SUPFAM" id="SSF57184">
    <property type="entry name" value="Growth factor receptor domain"/>
    <property type="match status" value="1"/>
</dbReference>
<dbReference type="Proteomes" id="UP000261620">
    <property type="component" value="Unplaced"/>
</dbReference>
<evidence type="ECO:0000256" key="1">
    <source>
        <dbReference type="ARBA" id="ARBA00009738"/>
    </source>
</evidence>
<dbReference type="InterPro" id="IPR018097">
    <property type="entry name" value="EGF_Ca-bd_CS"/>
</dbReference>
<feature type="domain" description="EGF-like" evidence="9">
    <location>
        <begin position="169"/>
        <end position="207"/>
    </location>
</feature>
<dbReference type="PROSITE" id="PS00022">
    <property type="entry name" value="EGF_1"/>
    <property type="match status" value="1"/>
</dbReference>
<dbReference type="PROSITE" id="PS01186">
    <property type="entry name" value="EGF_2"/>
    <property type="match status" value="1"/>
</dbReference>
<evidence type="ECO:0000256" key="6">
    <source>
        <dbReference type="ARBA" id="ARBA00023157"/>
    </source>
</evidence>
<dbReference type="InterPro" id="IPR000742">
    <property type="entry name" value="EGF"/>
</dbReference>
<dbReference type="InterPro" id="IPR000998">
    <property type="entry name" value="MAM_dom"/>
</dbReference>
<dbReference type="PROSITE" id="PS50060">
    <property type="entry name" value="MAM_2"/>
    <property type="match status" value="1"/>
</dbReference>
<keyword evidence="12" id="KW-1185">Reference proteome</keyword>
<feature type="disulfide bond" evidence="7">
    <location>
        <begin position="77"/>
        <end position="86"/>
    </location>
</feature>
<evidence type="ECO:0000313" key="12">
    <source>
        <dbReference type="Proteomes" id="UP000261620"/>
    </source>
</evidence>
<dbReference type="PROSITE" id="PS50026">
    <property type="entry name" value="EGF_3"/>
    <property type="match status" value="2"/>
</dbReference>
<dbReference type="Gene3D" id="2.10.25.10">
    <property type="entry name" value="Laminin"/>
    <property type="match status" value="4"/>
</dbReference>
<dbReference type="SMART" id="SM00179">
    <property type="entry name" value="EGF_CA"/>
    <property type="match status" value="2"/>
</dbReference>
<protein>
    <recommendedName>
        <fullName evidence="13">Nephronectin a</fullName>
    </recommendedName>
</protein>
<evidence type="ECO:0000259" key="9">
    <source>
        <dbReference type="PROSITE" id="PS50026"/>
    </source>
</evidence>
<reference evidence="11" key="2">
    <citation type="submission" date="2025-09" db="UniProtKB">
        <authorList>
            <consortium name="Ensembl"/>
        </authorList>
    </citation>
    <scope>IDENTIFICATION</scope>
</reference>
<evidence type="ECO:0000256" key="4">
    <source>
        <dbReference type="ARBA" id="ARBA00022737"/>
    </source>
</evidence>
<dbReference type="PROSITE" id="PS00010">
    <property type="entry name" value="ASX_HYDROXYL"/>
    <property type="match status" value="2"/>
</dbReference>
<evidence type="ECO:0000256" key="2">
    <source>
        <dbReference type="ARBA" id="ARBA00022536"/>
    </source>
</evidence>
<dbReference type="InterPro" id="IPR052235">
    <property type="entry name" value="Nephronectin_domain"/>
</dbReference>